<accession>A0AAW8PXH9</accession>
<dbReference type="AlphaFoldDB" id="A0AAW8PXH9"/>
<dbReference type="EMBL" id="JAUHGG010000003">
    <property type="protein sequence ID" value="MDS1820863.1"/>
    <property type="molecule type" value="Genomic_DNA"/>
</dbReference>
<evidence type="ECO:0008006" key="3">
    <source>
        <dbReference type="Google" id="ProtNLM"/>
    </source>
</evidence>
<dbReference type="RefSeq" id="WP_311019643.1">
    <property type="nucleotide sequence ID" value="NZ_JAUHGG010000003.1"/>
</dbReference>
<protein>
    <recommendedName>
        <fullName evidence="3">SidE PDE domain-containing protein</fullName>
    </recommendedName>
</protein>
<evidence type="ECO:0000313" key="1">
    <source>
        <dbReference type="EMBL" id="MDS1820863.1"/>
    </source>
</evidence>
<reference evidence="1" key="1">
    <citation type="submission" date="2023-06" db="EMBL/GenBank/DDBJ databases">
        <title>Genomic Diversity of Vibrio spp. and Metagenomic Analysis of Pathogens in Florida Gulf Coastal Waters Following Hurricane Ian.</title>
        <authorList>
            <person name="Brumfield K.D."/>
        </authorList>
    </citation>
    <scope>NUCLEOTIDE SEQUENCE</scope>
    <source>
        <strain evidence="1">WBS2B-138</strain>
    </source>
</reference>
<name>A0AAW8PXH9_VIBPH</name>
<evidence type="ECO:0000313" key="2">
    <source>
        <dbReference type="Proteomes" id="UP001253193"/>
    </source>
</evidence>
<gene>
    <name evidence="1" type="ORF">QX249_09365</name>
</gene>
<proteinExistence type="predicted"/>
<dbReference type="Proteomes" id="UP001253193">
    <property type="component" value="Unassembled WGS sequence"/>
</dbReference>
<sequence>MTTTSLHAEFKNLANTLDNYLRARVPLGRDFADLVKSIRSRIPHESFPSKSEFINDLYETHSALMKRLVTIKQSSPEPYIEEIYDIITSETDMGDTIKEIDSIARTGNPRDEIKYLLSDLFSYQPRRSDRGLSTSDMDEVQERYYRFRSVLEKHVKAQEIQEILAWLDVVAHHPRFKAHEQISYNHEGDIHVVHTIKNMMRFANSIALSDKPIFNFKDRDGNQKQFASYNLQSRGLPDLMYIQGDSIKVGFASLSRDTSIEGNSFIRHSIESAFYNAVLELHGVEVSDFKRREVINSAKELSQKYKSGSDFVPIGSRAARMNNDDDVFNNVSELLEDLVARNRITENEANQLLAKSKPMLEKNQSTRSLFFVRLNGYLNGKVDFNQIFSPIISENDIEIISPREHGKIKYLTASPAKRLVQFMETAYTETQPRHEEEKAMLKMLAESDENKLFRGLTRKAFMVAQGNVSGALLIDHVSQKKFLEKIAFISDSDDFRSENHLSTALLALMFTKDQYLWKAIEEELSDVSAYSTQVFGEHHYTRGIYSDERNNLLTSVRVIIDVCNKELRAGNDIGAVLELHFGEYADYVKEQISTGAIPMMAERFNTETIGFVNYGIKTSLSENLDVMQRLSDSLDVFDSRFEGFTHKPSNKLNTSMKLR</sequence>
<comment type="caution">
    <text evidence="1">The sequence shown here is derived from an EMBL/GenBank/DDBJ whole genome shotgun (WGS) entry which is preliminary data.</text>
</comment>
<organism evidence="1 2">
    <name type="scientific">Vibrio parahaemolyticus</name>
    <dbReference type="NCBI Taxonomy" id="670"/>
    <lineage>
        <taxon>Bacteria</taxon>
        <taxon>Pseudomonadati</taxon>
        <taxon>Pseudomonadota</taxon>
        <taxon>Gammaproteobacteria</taxon>
        <taxon>Vibrionales</taxon>
        <taxon>Vibrionaceae</taxon>
        <taxon>Vibrio</taxon>
    </lineage>
</organism>